<organism evidence="1 2">
    <name type="scientific">Ganoderma sinense ZZ0214-1</name>
    <dbReference type="NCBI Taxonomy" id="1077348"/>
    <lineage>
        <taxon>Eukaryota</taxon>
        <taxon>Fungi</taxon>
        <taxon>Dikarya</taxon>
        <taxon>Basidiomycota</taxon>
        <taxon>Agaricomycotina</taxon>
        <taxon>Agaricomycetes</taxon>
        <taxon>Polyporales</taxon>
        <taxon>Polyporaceae</taxon>
        <taxon>Ganoderma</taxon>
    </lineage>
</organism>
<sequence>MAVACPARTVPSTEHKLLARTDPVPPYVPFLAYQRPPITIPSPPGCPFPAKPSVRLTHSRPLSVICHPSPPPLVFRRVPCLRSRKRSPLGHPCAQAWQTSGTQSKFPKPFPYQRPCISKSPSQARLRIRRVALRAAALAYLGRPTADETIRKLGYGKPS</sequence>
<reference evidence="1 2" key="1">
    <citation type="journal article" date="2015" name="Sci. Rep.">
        <title>Chromosome-level genome map provides insights into diverse defense mechanisms in the medicinal fungus Ganoderma sinense.</title>
        <authorList>
            <person name="Zhu Y."/>
            <person name="Xu J."/>
            <person name="Sun C."/>
            <person name="Zhou S."/>
            <person name="Xu H."/>
            <person name="Nelson D.R."/>
            <person name="Qian J."/>
            <person name="Song J."/>
            <person name="Luo H."/>
            <person name="Xiang L."/>
            <person name="Li Y."/>
            <person name="Xu Z."/>
            <person name="Ji A."/>
            <person name="Wang L."/>
            <person name="Lu S."/>
            <person name="Hayward A."/>
            <person name="Sun W."/>
            <person name="Li X."/>
            <person name="Schwartz D.C."/>
            <person name="Wang Y."/>
            <person name="Chen S."/>
        </authorList>
    </citation>
    <scope>NUCLEOTIDE SEQUENCE [LARGE SCALE GENOMIC DNA]</scope>
    <source>
        <strain evidence="1 2">ZZ0214-1</strain>
    </source>
</reference>
<name>A0A2G8SNA8_9APHY</name>
<evidence type="ECO:0000313" key="1">
    <source>
        <dbReference type="EMBL" id="PIL35252.1"/>
    </source>
</evidence>
<protein>
    <submittedName>
        <fullName evidence="1">Uncharacterized protein</fullName>
    </submittedName>
</protein>
<gene>
    <name evidence="1" type="ORF">GSI_01977</name>
</gene>
<dbReference type="EMBL" id="AYKW01000003">
    <property type="protein sequence ID" value="PIL35252.1"/>
    <property type="molecule type" value="Genomic_DNA"/>
</dbReference>
<dbReference type="Proteomes" id="UP000230002">
    <property type="component" value="Unassembled WGS sequence"/>
</dbReference>
<proteinExistence type="predicted"/>
<accession>A0A2G8SNA8</accession>
<evidence type="ECO:0000313" key="2">
    <source>
        <dbReference type="Proteomes" id="UP000230002"/>
    </source>
</evidence>
<dbReference type="AlphaFoldDB" id="A0A2G8SNA8"/>
<comment type="caution">
    <text evidence="1">The sequence shown here is derived from an EMBL/GenBank/DDBJ whole genome shotgun (WGS) entry which is preliminary data.</text>
</comment>
<keyword evidence="2" id="KW-1185">Reference proteome</keyword>